<dbReference type="Gene3D" id="1.20.120.330">
    <property type="entry name" value="Nucleotidyltransferases domain 2"/>
    <property type="match status" value="1"/>
</dbReference>
<name>A0A9W5X775_9BACI</name>
<dbReference type="SUPFAM" id="SSF81593">
    <property type="entry name" value="Nucleotidyltransferase substrate binding subunit/domain"/>
    <property type="match status" value="1"/>
</dbReference>
<dbReference type="Proteomes" id="UP000621492">
    <property type="component" value="Unassembled WGS sequence"/>
</dbReference>
<dbReference type="InterPro" id="IPR010235">
    <property type="entry name" value="HepT"/>
</dbReference>
<comment type="caution">
    <text evidence="1">The sequence shown here is derived from an EMBL/GenBank/DDBJ whole genome shotgun (WGS) entry which is preliminary data.</text>
</comment>
<keyword evidence="2" id="KW-1185">Reference proteome</keyword>
<dbReference type="RefSeq" id="WP_188725748.1">
    <property type="nucleotide sequence ID" value="NZ_BMJD01000048.1"/>
</dbReference>
<accession>A0A9W5X775</accession>
<dbReference type="Pfam" id="PF08780">
    <property type="entry name" value="NTase_sub_bind"/>
    <property type="match status" value="1"/>
</dbReference>
<organism evidence="1 2">
    <name type="scientific">Lentibacillus populi</name>
    <dbReference type="NCBI Taxonomy" id="1827502"/>
    <lineage>
        <taxon>Bacteria</taxon>
        <taxon>Bacillati</taxon>
        <taxon>Bacillota</taxon>
        <taxon>Bacilli</taxon>
        <taxon>Bacillales</taxon>
        <taxon>Bacillaceae</taxon>
        <taxon>Lentibacillus</taxon>
    </lineage>
</organism>
<sequence length="133" mass="16156">MDQSKEIRWKQRFENFSRSYKLLVKYAEKPIETELERAGIIQFFEMTFELSWKVLKDYLEMQGYKVSSPREAIKQAFQIDLIENGHVWMEALTKRNLTTHTYDEEMAKEFVEEITVVFLPEFKLLYERLLKEE</sequence>
<proteinExistence type="predicted"/>
<dbReference type="EMBL" id="BMJD01000048">
    <property type="protein sequence ID" value="GGB58037.1"/>
    <property type="molecule type" value="Genomic_DNA"/>
</dbReference>
<dbReference type="NCBIfam" id="TIGR01987">
    <property type="entry name" value="HI0074"/>
    <property type="match status" value="1"/>
</dbReference>
<evidence type="ECO:0000313" key="1">
    <source>
        <dbReference type="EMBL" id="GGB58037.1"/>
    </source>
</evidence>
<gene>
    <name evidence="1" type="ORF">GCM10011409_39430</name>
</gene>
<protein>
    <submittedName>
        <fullName evidence="1">Nucleotidyltransferase</fullName>
    </submittedName>
</protein>
<reference evidence="1" key="1">
    <citation type="journal article" date="2014" name="Int. J. Syst. Evol. Microbiol.">
        <title>Complete genome sequence of Corynebacterium casei LMG S-19264T (=DSM 44701T), isolated from a smear-ripened cheese.</title>
        <authorList>
            <consortium name="US DOE Joint Genome Institute (JGI-PGF)"/>
            <person name="Walter F."/>
            <person name="Albersmeier A."/>
            <person name="Kalinowski J."/>
            <person name="Ruckert C."/>
        </authorList>
    </citation>
    <scope>NUCLEOTIDE SEQUENCE</scope>
    <source>
        <strain evidence="1">CGMCC 1.15454</strain>
    </source>
</reference>
<reference evidence="1" key="2">
    <citation type="submission" date="2020-09" db="EMBL/GenBank/DDBJ databases">
        <authorList>
            <person name="Sun Q."/>
            <person name="Zhou Y."/>
        </authorList>
    </citation>
    <scope>NUCLEOTIDE SEQUENCE</scope>
    <source>
        <strain evidence="1">CGMCC 1.15454</strain>
    </source>
</reference>
<dbReference type="AlphaFoldDB" id="A0A9W5X775"/>
<evidence type="ECO:0000313" key="2">
    <source>
        <dbReference type="Proteomes" id="UP000621492"/>
    </source>
</evidence>